<evidence type="ECO:0000313" key="4">
    <source>
        <dbReference type="EMBL" id="KAF4666606.1"/>
    </source>
</evidence>
<dbReference type="GO" id="GO:0006355">
    <property type="term" value="P:regulation of DNA-templated transcription"/>
    <property type="evidence" value="ECO:0007669"/>
    <property type="project" value="InterPro"/>
</dbReference>
<keyword evidence="1" id="KW-0677">Repeat</keyword>
<dbReference type="GO" id="GO:0016593">
    <property type="term" value="C:Cdc73/Paf1 complex"/>
    <property type="evidence" value="ECO:0007669"/>
    <property type="project" value="TreeGrafter"/>
</dbReference>
<comment type="caution">
    <text evidence="4">The sequence shown here is derived from an EMBL/GenBank/DDBJ whole genome shotgun (WGS) entry which is preliminary data.</text>
</comment>
<feature type="compositionally biased region" description="Polar residues" evidence="3">
    <location>
        <begin position="1225"/>
        <end position="1235"/>
    </location>
</feature>
<dbReference type="GO" id="GO:0000993">
    <property type="term" value="F:RNA polymerase II complex binding"/>
    <property type="evidence" value="ECO:0007669"/>
    <property type="project" value="TreeGrafter"/>
</dbReference>
<dbReference type="EMBL" id="JABAHT010000070">
    <property type="protein sequence ID" value="KAF4666606.1"/>
    <property type="molecule type" value="Genomic_DNA"/>
</dbReference>
<dbReference type="GO" id="GO:0006368">
    <property type="term" value="P:transcription elongation by RNA polymerase II"/>
    <property type="evidence" value="ECO:0007669"/>
    <property type="project" value="TreeGrafter"/>
</dbReference>
<evidence type="ECO:0000256" key="2">
    <source>
        <dbReference type="ARBA" id="ARBA00022803"/>
    </source>
</evidence>
<proteinExistence type="predicted"/>
<dbReference type="AlphaFoldDB" id="A0A7J6M599"/>
<feature type="compositionally biased region" description="Basic and acidic residues" evidence="3">
    <location>
        <begin position="1079"/>
        <end position="1112"/>
    </location>
</feature>
<feature type="compositionally biased region" description="Basic residues" evidence="3">
    <location>
        <begin position="1204"/>
        <end position="1221"/>
    </location>
</feature>
<dbReference type="Gene3D" id="1.25.40.10">
    <property type="entry name" value="Tetratricopeptide repeat domain"/>
    <property type="match status" value="2"/>
</dbReference>
<organism evidence="4 6">
    <name type="scientific">Perkinsus olseni</name>
    <name type="common">Perkinsus atlanticus</name>
    <dbReference type="NCBI Taxonomy" id="32597"/>
    <lineage>
        <taxon>Eukaryota</taxon>
        <taxon>Sar</taxon>
        <taxon>Alveolata</taxon>
        <taxon>Perkinsozoa</taxon>
        <taxon>Perkinsea</taxon>
        <taxon>Perkinsida</taxon>
        <taxon>Perkinsidae</taxon>
        <taxon>Perkinsus</taxon>
    </lineage>
</organism>
<feature type="region of interest" description="Disordered" evidence="3">
    <location>
        <begin position="782"/>
        <end position="802"/>
    </location>
</feature>
<dbReference type="EMBL" id="JABANN010000164">
    <property type="protein sequence ID" value="KAF4668270.1"/>
    <property type="molecule type" value="Genomic_DNA"/>
</dbReference>
<feature type="compositionally biased region" description="Acidic residues" evidence="3">
    <location>
        <begin position="1237"/>
        <end position="1248"/>
    </location>
</feature>
<evidence type="ECO:0000313" key="6">
    <source>
        <dbReference type="Proteomes" id="UP000570595"/>
    </source>
</evidence>
<dbReference type="Proteomes" id="UP000572268">
    <property type="component" value="Unassembled WGS sequence"/>
</dbReference>
<dbReference type="PANTHER" id="PTHR14027:SF2">
    <property type="entry name" value="RNA POLYMERASE-ASSOCIATED PROTEIN CTR9 HOMOLOG"/>
    <property type="match status" value="1"/>
</dbReference>
<dbReference type="OrthoDB" id="343875at2759"/>
<evidence type="ECO:0000256" key="3">
    <source>
        <dbReference type="SAM" id="MobiDB-lite"/>
    </source>
</evidence>
<dbReference type="InterPro" id="IPR031101">
    <property type="entry name" value="Ctr9"/>
</dbReference>
<evidence type="ECO:0000313" key="7">
    <source>
        <dbReference type="Proteomes" id="UP000572268"/>
    </source>
</evidence>
<evidence type="ECO:0000256" key="1">
    <source>
        <dbReference type="ARBA" id="ARBA00022737"/>
    </source>
</evidence>
<dbReference type="Pfam" id="PF13181">
    <property type="entry name" value="TPR_8"/>
    <property type="match status" value="1"/>
</dbReference>
<sequence length="1248" mass="137888">MSSGAGAPASRGESTLYFPVDSSDDWVSLESKDLPEDGDKILDLLRMELVPLKLWHALAIEYFRQKNDTENMMKVLEAATDKELESIQMYASQLHQMQFLMYDAMGASYTQKAVYDGDEDAVKKSAEMYQRGENLNPFDPRTWLSRAWNEFCNYIRAADSSGGSSSGHEYLTKCVSHLGNVIKAGPMVNEGGVADMVRARLLRGAALLLLEQPKEALTEYRLVLQMAGSRDPATAKVANTARLGIAACHMRMGNLPKAQEAIVRALAVCKEGAPDSDVVAATAAILQAGESSTGSLDGAHLARETALAEQAGDHPVALTILARQSLVLAAAAGEDGDSRRRYLRTARRLAEAAESRTCGKGARPLLTEIGLLKAKITHAEGDIEKAKSLYEEATKQLPLGNVHYSHTSSTKDTPIPSMLPSTERLACAALSGLIATSANDTSETGKKMHIHHGKKLLQLQAVSAANTDNTVTHGGLRFDDAIALLLARQLGDAPLPSDTKKALELVEGVTTHAKQAKEKHGTCDQSLDYERHKLYVSLILGGKNMGALTKAEAQDCLKELNEFLAAKDENKEEDVSVVQALITRGALSASALKEPRRGLDDLARAKIIMLKAGENDDSSEEYRALWRTRVFNKGLCYEAMATTHGGMTGVDRALKTYHRLLERQPDYTDAMVRIGKIYENFKGDLAKAEEWYRKAMETVPLKEGGTTMGALCRASMQHHKLHNAAAGIKTIRDNCGSHNDPYVYELLGDMHVDHVRSNYAKTPIDEKDSMNRAIKFYLKAISGSTPPKPHGTPHGTPSSPPHAVSAIMGIAAVLGHRGRKQQAIDLLTSVEEHSTGWNWAASANLGHLYVDEYYAVKTEIDEKKRADKSHGASQIPPQLLAAGHAAARRAVKCYEGAMKTYTGADSTIKQSLVLYLSNAYFLAERHNESIEMLNEAVVMWPENLRFKYNLAMVLENYAAASLLDSSKKNQAEWVKKALLMVRCALGHFRSIESIAGTTPTQAIPRILKRKIFNVTYINNPEAFMKEMKSPEDIFSKAFKRHFEYLRDTSRKAEDWLRKLEVTQNVHEETMRLLVEQRKERVEKEKREREVREEEERKRREELDREAESRMDVIRSSVANMGQEVEEEEEAAAGRKRKRSANEERRTKAAAKKRSKAVEEDNFINDEPSSSDSESSSSSSSSSDESEDDGASGSASSGPETKGDKKSKKRDSKRSKRRLRKRSAGEDTSTARQQTDGEVLEELFGDVDI</sequence>
<dbReference type="PANTHER" id="PTHR14027">
    <property type="entry name" value="RNA POLYMERASE-ASSOCIATED PROTEIN CTR9"/>
    <property type="match status" value="1"/>
</dbReference>
<name>A0A7J6M599_PEROL</name>
<reference evidence="6 7" key="1">
    <citation type="submission" date="2020-04" db="EMBL/GenBank/DDBJ databases">
        <title>Perkinsus olseni comparative genomics.</title>
        <authorList>
            <person name="Bogema D.R."/>
        </authorList>
    </citation>
    <scope>NUCLEOTIDE SEQUENCE [LARGE SCALE GENOMIC DNA]</scope>
    <source>
        <strain evidence="4">ATCC PRA-179</strain>
        <strain evidence="5">ATCC PRA-31</strain>
    </source>
</reference>
<accession>A0A7J6M599</accession>
<feature type="region of interest" description="Disordered" evidence="3">
    <location>
        <begin position="1079"/>
        <end position="1248"/>
    </location>
</feature>
<protein>
    <submittedName>
        <fullName evidence="4">Uncharacterized protein</fullName>
    </submittedName>
</protein>
<feature type="compositionally biased region" description="Low complexity" evidence="3">
    <location>
        <begin position="1165"/>
        <end position="1182"/>
    </location>
</feature>
<dbReference type="InterPro" id="IPR019734">
    <property type="entry name" value="TPR_rpt"/>
</dbReference>
<dbReference type="SUPFAM" id="SSF48452">
    <property type="entry name" value="TPR-like"/>
    <property type="match status" value="2"/>
</dbReference>
<gene>
    <name evidence="5" type="ORF">FOL46_002070</name>
    <name evidence="4" type="ORF">FOZ61_009546</name>
</gene>
<keyword evidence="2" id="KW-0802">TPR repeat</keyword>
<dbReference type="SMART" id="SM00028">
    <property type="entry name" value="TPR"/>
    <property type="match status" value="6"/>
</dbReference>
<feature type="compositionally biased region" description="Low complexity" evidence="3">
    <location>
        <begin position="1190"/>
        <end position="1199"/>
    </location>
</feature>
<dbReference type="InterPro" id="IPR011990">
    <property type="entry name" value="TPR-like_helical_dom_sf"/>
</dbReference>
<dbReference type="Proteomes" id="UP000570595">
    <property type="component" value="Unassembled WGS sequence"/>
</dbReference>
<evidence type="ECO:0000313" key="5">
    <source>
        <dbReference type="EMBL" id="KAF4668270.1"/>
    </source>
</evidence>